<organism evidence="4 5">
    <name type="scientific">Nakamurella panacisegetis</name>
    <dbReference type="NCBI Taxonomy" id="1090615"/>
    <lineage>
        <taxon>Bacteria</taxon>
        <taxon>Bacillati</taxon>
        <taxon>Actinomycetota</taxon>
        <taxon>Actinomycetes</taxon>
        <taxon>Nakamurellales</taxon>
        <taxon>Nakamurellaceae</taxon>
        <taxon>Nakamurella</taxon>
    </lineage>
</organism>
<dbReference type="GO" id="GO:0005829">
    <property type="term" value="C:cytosol"/>
    <property type="evidence" value="ECO:0007669"/>
    <property type="project" value="TreeGrafter"/>
</dbReference>
<dbReference type="CDD" id="cd05254">
    <property type="entry name" value="dTDP_HR_like_SDR_e"/>
    <property type="match status" value="1"/>
</dbReference>
<keyword evidence="2" id="KW-0560">Oxidoreductase</keyword>
<dbReference type="AlphaFoldDB" id="A0A1H0PGP7"/>
<dbReference type="EC" id="1.1.1.133" evidence="2"/>
<dbReference type="PANTHER" id="PTHR10491">
    <property type="entry name" value="DTDP-4-DEHYDRORHAMNOSE REDUCTASE"/>
    <property type="match status" value="1"/>
</dbReference>
<dbReference type="Pfam" id="PF04321">
    <property type="entry name" value="RmlD_sub_bind"/>
    <property type="match status" value="1"/>
</dbReference>
<evidence type="ECO:0000256" key="1">
    <source>
        <dbReference type="ARBA" id="ARBA00010944"/>
    </source>
</evidence>
<dbReference type="InterPro" id="IPR029903">
    <property type="entry name" value="RmlD-like-bd"/>
</dbReference>
<dbReference type="PANTHER" id="PTHR10491:SF4">
    <property type="entry name" value="METHIONINE ADENOSYLTRANSFERASE 2 SUBUNIT BETA"/>
    <property type="match status" value="1"/>
</dbReference>
<proteinExistence type="inferred from homology"/>
<dbReference type="SUPFAM" id="SSF51735">
    <property type="entry name" value="NAD(P)-binding Rossmann-fold domains"/>
    <property type="match status" value="1"/>
</dbReference>
<protein>
    <recommendedName>
        <fullName evidence="2">dTDP-4-dehydrorhamnose reductase</fullName>
        <ecNumber evidence="2">1.1.1.133</ecNumber>
    </recommendedName>
</protein>
<dbReference type="GO" id="GO:0019305">
    <property type="term" value="P:dTDP-rhamnose biosynthetic process"/>
    <property type="evidence" value="ECO:0007669"/>
    <property type="project" value="UniProtKB-UniPathway"/>
</dbReference>
<evidence type="ECO:0000259" key="3">
    <source>
        <dbReference type="Pfam" id="PF04321"/>
    </source>
</evidence>
<dbReference type="NCBIfam" id="TIGR01214">
    <property type="entry name" value="rmlD"/>
    <property type="match status" value="1"/>
</dbReference>
<reference evidence="4 5" key="1">
    <citation type="submission" date="2016-10" db="EMBL/GenBank/DDBJ databases">
        <authorList>
            <person name="de Groot N.N."/>
        </authorList>
    </citation>
    <scope>NUCLEOTIDE SEQUENCE [LARGE SCALE GENOMIC DNA]</scope>
    <source>
        <strain evidence="5">P4-7,KCTC 19426,CECT 7604</strain>
    </source>
</reference>
<dbReference type="GO" id="GO:0008831">
    <property type="term" value="F:dTDP-4-dehydrorhamnose reductase activity"/>
    <property type="evidence" value="ECO:0007669"/>
    <property type="project" value="UniProtKB-EC"/>
</dbReference>
<comment type="similarity">
    <text evidence="1 2">Belongs to the dTDP-4-dehydrorhamnose reductase family.</text>
</comment>
<dbReference type="Proteomes" id="UP000198741">
    <property type="component" value="Chromosome I"/>
</dbReference>
<comment type="function">
    <text evidence="2">Catalyzes the reduction of dTDP-6-deoxy-L-lyxo-4-hexulose to yield dTDP-L-rhamnose.</text>
</comment>
<evidence type="ECO:0000256" key="2">
    <source>
        <dbReference type="RuleBase" id="RU364082"/>
    </source>
</evidence>
<dbReference type="Gene3D" id="3.40.50.720">
    <property type="entry name" value="NAD(P)-binding Rossmann-like Domain"/>
    <property type="match status" value="1"/>
</dbReference>
<dbReference type="UniPathway" id="UPA00124"/>
<dbReference type="EMBL" id="LT629710">
    <property type="protein sequence ID" value="SDP04193.1"/>
    <property type="molecule type" value="Genomic_DNA"/>
</dbReference>
<feature type="domain" description="RmlD-like substrate binding" evidence="3">
    <location>
        <begin position="7"/>
        <end position="292"/>
    </location>
</feature>
<keyword evidence="2" id="KW-0521">NADP</keyword>
<dbReference type="RefSeq" id="WP_231988096.1">
    <property type="nucleotide sequence ID" value="NZ_LT629710.1"/>
</dbReference>
<name>A0A1H0PGP7_9ACTN</name>
<dbReference type="STRING" id="1090615.SAMN04515671_2769"/>
<evidence type="ECO:0000313" key="4">
    <source>
        <dbReference type="EMBL" id="SDP04193.1"/>
    </source>
</evidence>
<dbReference type="InterPro" id="IPR005913">
    <property type="entry name" value="dTDP_dehydrorham_reduct"/>
</dbReference>
<accession>A0A1H0PGP7</accession>
<comment type="pathway">
    <text evidence="2">Carbohydrate biosynthesis; dTDP-L-rhamnose biosynthesis.</text>
</comment>
<dbReference type="Gene3D" id="3.90.25.10">
    <property type="entry name" value="UDP-galactose 4-epimerase, domain 1"/>
    <property type="match status" value="1"/>
</dbReference>
<gene>
    <name evidence="4" type="ORF">SAMN04515671_2769</name>
</gene>
<keyword evidence="5" id="KW-1185">Reference proteome</keyword>
<evidence type="ECO:0000313" key="5">
    <source>
        <dbReference type="Proteomes" id="UP000198741"/>
    </source>
</evidence>
<dbReference type="InterPro" id="IPR036291">
    <property type="entry name" value="NAD(P)-bd_dom_sf"/>
</dbReference>
<sequence>MSTPIALFVTGARGQLGSDLMAGAAEAGIPAIGAGSGRLDITDAAAVETALAEFAAGLPVGTRGIVVNCAAYTAVDAAETDESGAFAVNVTGPENLARSAAAHGLGMIHVSTDYVFPGDATSPYEVDDPTGPRSVYGVTKLAGEQAVRAAHPGAHVVRTAWVYGAGGPNPNFVKTMALLESKHDTITVVDDQRGSPTWSADLASGLLELAAADLPGGVLHATGGGETTWWGLARAVFAELGADPDRVRPTTSDQFVRPAPRPAYSVLSPAAWVAAGLSPLPPWRDALAAAFAAHGDEFRPTPPAS</sequence>